<evidence type="ECO:0000313" key="8">
    <source>
        <dbReference type="EMBL" id="CAD8685861.1"/>
    </source>
</evidence>
<dbReference type="InterPro" id="IPR016177">
    <property type="entry name" value="DNA-bd_dom_sf"/>
</dbReference>
<dbReference type="InterPro" id="IPR036955">
    <property type="entry name" value="AP2/ERF_dom_sf"/>
</dbReference>
<name>A0A7S0RSR2_9CHLO</name>
<keyword evidence="4" id="KW-0804">Transcription</keyword>
<dbReference type="InterPro" id="IPR050913">
    <property type="entry name" value="AP2/ERF_ERF"/>
</dbReference>
<dbReference type="InterPro" id="IPR001471">
    <property type="entry name" value="AP2/ERF_dom"/>
</dbReference>
<dbReference type="GO" id="GO:0003700">
    <property type="term" value="F:DNA-binding transcription factor activity"/>
    <property type="evidence" value="ECO:0007669"/>
    <property type="project" value="InterPro"/>
</dbReference>
<evidence type="ECO:0000256" key="5">
    <source>
        <dbReference type="ARBA" id="ARBA00023242"/>
    </source>
</evidence>
<protein>
    <recommendedName>
        <fullName evidence="7">AP2/ERF domain-containing protein</fullName>
    </recommendedName>
</protein>
<dbReference type="AlphaFoldDB" id="A0A7S0RSR2"/>
<organism evidence="8">
    <name type="scientific">Chlamydomonas leiostraca</name>
    <dbReference type="NCBI Taxonomy" id="1034604"/>
    <lineage>
        <taxon>Eukaryota</taxon>
        <taxon>Viridiplantae</taxon>
        <taxon>Chlorophyta</taxon>
        <taxon>core chlorophytes</taxon>
        <taxon>Chlorophyceae</taxon>
        <taxon>CS clade</taxon>
        <taxon>Chlamydomonadales</taxon>
        <taxon>Chlamydomonadaceae</taxon>
        <taxon>Chlamydomonas</taxon>
    </lineage>
</organism>
<dbReference type="Gene3D" id="3.30.730.10">
    <property type="entry name" value="AP2/ERF domain"/>
    <property type="match status" value="1"/>
</dbReference>
<dbReference type="SMART" id="SM00380">
    <property type="entry name" value="AP2"/>
    <property type="match status" value="1"/>
</dbReference>
<evidence type="ECO:0000256" key="1">
    <source>
        <dbReference type="ARBA" id="ARBA00004123"/>
    </source>
</evidence>
<dbReference type="CDD" id="cd00018">
    <property type="entry name" value="AP2"/>
    <property type="match status" value="1"/>
</dbReference>
<feature type="domain" description="AP2/ERF" evidence="7">
    <location>
        <begin position="152"/>
        <end position="208"/>
    </location>
</feature>
<dbReference type="EMBL" id="HBFB01022376">
    <property type="protein sequence ID" value="CAD8685861.1"/>
    <property type="molecule type" value="Transcribed_RNA"/>
</dbReference>
<comment type="subcellular location">
    <subcellularLocation>
        <location evidence="1">Nucleus</location>
    </subcellularLocation>
</comment>
<keyword evidence="2" id="KW-0805">Transcription regulation</keyword>
<feature type="region of interest" description="Disordered" evidence="6">
    <location>
        <begin position="264"/>
        <end position="314"/>
    </location>
</feature>
<proteinExistence type="predicted"/>
<keyword evidence="3" id="KW-0238">DNA-binding</keyword>
<dbReference type="Pfam" id="PF00847">
    <property type="entry name" value="AP2"/>
    <property type="match status" value="1"/>
</dbReference>
<evidence type="ECO:0000256" key="4">
    <source>
        <dbReference type="ARBA" id="ARBA00023163"/>
    </source>
</evidence>
<dbReference type="PANTHER" id="PTHR31194">
    <property type="entry name" value="SHN SHINE , DNA BINDING / TRANSCRIPTION FACTOR"/>
    <property type="match status" value="1"/>
</dbReference>
<accession>A0A7S0RSR2</accession>
<evidence type="ECO:0000256" key="3">
    <source>
        <dbReference type="ARBA" id="ARBA00023125"/>
    </source>
</evidence>
<evidence type="ECO:0000256" key="6">
    <source>
        <dbReference type="SAM" id="MobiDB-lite"/>
    </source>
</evidence>
<keyword evidence="5" id="KW-0539">Nucleus</keyword>
<dbReference type="SUPFAM" id="SSF54171">
    <property type="entry name" value="DNA-binding domain"/>
    <property type="match status" value="1"/>
</dbReference>
<sequence length="352" mass="37683">MEVDGGPSTSYGGALVNAMAQSGAVPQGDAQSMMLAVKNKLRNAASNIIPAIFKRRSGEAAILFDMGIRVPDWQTIKRMRGGSPRHMSGNLLARVPPRVGAMNMQQRHMENTMPVPRPPSSVPMQPQLNPMPKLSRAIKSKSNGAGRTYTSKFRGVHQTFPTKRWEAQFRRNGKPTSLGCFDHEEEAARAYDHAAREIRGPKAVVNFPGDGEMSHFEEGAPSATPMGSLAGPYSTSHNPPGSLPGYPAMGTSPLDSALDMMVKREGAPEDSREMSEDSGGGATATTSGRGGARRPGRNGSVPTNGVHLRPHGHDDMMEEGEEEAHGHAVGMDVEEELAEMADALLLLHESAC</sequence>
<evidence type="ECO:0000259" key="7">
    <source>
        <dbReference type="PROSITE" id="PS51032"/>
    </source>
</evidence>
<dbReference type="PANTHER" id="PTHR31194:SF189">
    <property type="entry name" value="AP2_ERF DOMAIN-CONTAINING PROTEIN"/>
    <property type="match status" value="1"/>
</dbReference>
<dbReference type="GO" id="GO:0003677">
    <property type="term" value="F:DNA binding"/>
    <property type="evidence" value="ECO:0007669"/>
    <property type="project" value="UniProtKB-KW"/>
</dbReference>
<evidence type="ECO:0000256" key="2">
    <source>
        <dbReference type="ARBA" id="ARBA00023015"/>
    </source>
</evidence>
<gene>
    <name evidence="8" type="ORF">CLEI1391_LOCUS12582</name>
</gene>
<dbReference type="PROSITE" id="PS51032">
    <property type="entry name" value="AP2_ERF"/>
    <property type="match status" value="1"/>
</dbReference>
<reference evidence="8" key="1">
    <citation type="submission" date="2021-01" db="EMBL/GenBank/DDBJ databases">
        <authorList>
            <person name="Corre E."/>
            <person name="Pelletier E."/>
            <person name="Niang G."/>
            <person name="Scheremetjew M."/>
            <person name="Finn R."/>
            <person name="Kale V."/>
            <person name="Holt S."/>
            <person name="Cochrane G."/>
            <person name="Meng A."/>
            <person name="Brown T."/>
            <person name="Cohen L."/>
        </authorList>
    </citation>
    <scope>NUCLEOTIDE SEQUENCE</scope>
    <source>
        <strain evidence="8">SAG 11-49</strain>
    </source>
</reference>
<feature type="region of interest" description="Disordered" evidence="6">
    <location>
        <begin position="218"/>
        <end position="251"/>
    </location>
</feature>
<dbReference type="GO" id="GO:0005634">
    <property type="term" value="C:nucleus"/>
    <property type="evidence" value="ECO:0007669"/>
    <property type="project" value="UniProtKB-SubCell"/>
</dbReference>
<feature type="compositionally biased region" description="Basic and acidic residues" evidence="6">
    <location>
        <begin position="264"/>
        <end position="275"/>
    </location>
</feature>